<accession>K6Z0E0</accession>
<evidence type="ECO:0000313" key="2">
    <source>
        <dbReference type="Proteomes" id="UP000006334"/>
    </source>
</evidence>
<dbReference type="EMBL" id="BAEN01000076">
    <property type="protein sequence ID" value="GAC16920.1"/>
    <property type="molecule type" value="Genomic_DNA"/>
</dbReference>
<proteinExistence type="predicted"/>
<evidence type="ECO:0008006" key="3">
    <source>
        <dbReference type="Google" id="ProtNLM"/>
    </source>
</evidence>
<dbReference type="RefSeq" id="WP_008846722.1">
    <property type="nucleotide sequence ID" value="NZ_BAEN01000076.1"/>
</dbReference>
<evidence type="ECO:0000313" key="1">
    <source>
        <dbReference type="EMBL" id="GAC16920.1"/>
    </source>
</evidence>
<sequence length="109" mass="12399">MPTDSDSKLRPLFEKLAENMQVIYRKAIDADEALAKLQQSGKGKFNHIFAEDAGFSVQSKRFVPYVKELAVEVAKLEENQQSQIEQKLPDIVKKMELLLSTLSQFKVTL</sequence>
<dbReference type="eggNOG" id="ENOG5032Y6W">
    <property type="taxonomic scope" value="Bacteria"/>
</dbReference>
<dbReference type="OrthoDB" id="7067468at2"/>
<name>K6Z0E0_9ALTE</name>
<keyword evidence="2" id="KW-1185">Reference proteome</keyword>
<dbReference type="Proteomes" id="UP000006334">
    <property type="component" value="Unassembled WGS sequence"/>
</dbReference>
<protein>
    <recommendedName>
        <fullName evidence="3">Prephenate dehydrogenase</fullName>
    </recommendedName>
</protein>
<gene>
    <name evidence="1" type="ORF">GLIP_4309</name>
</gene>
<dbReference type="STRING" id="1127673.GLIP_4309"/>
<dbReference type="AlphaFoldDB" id="K6Z0E0"/>
<comment type="caution">
    <text evidence="1">The sequence shown here is derived from an EMBL/GenBank/DDBJ whole genome shotgun (WGS) entry which is preliminary data.</text>
</comment>
<organism evidence="1 2">
    <name type="scientific">Aliiglaciecola lipolytica E3</name>
    <dbReference type="NCBI Taxonomy" id="1127673"/>
    <lineage>
        <taxon>Bacteria</taxon>
        <taxon>Pseudomonadati</taxon>
        <taxon>Pseudomonadota</taxon>
        <taxon>Gammaproteobacteria</taxon>
        <taxon>Alteromonadales</taxon>
        <taxon>Alteromonadaceae</taxon>
        <taxon>Aliiglaciecola</taxon>
    </lineage>
</organism>
<reference evidence="1 2" key="1">
    <citation type="journal article" date="2017" name="Antonie Van Leeuwenhoek">
        <title>Rhizobium rhizosphaerae sp. nov., a novel species isolated from rice rhizosphere.</title>
        <authorList>
            <person name="Zhao J.J."/>
            <person name="Zhang J."/>
            <person name="Zhang R.J."/>
            <person name="Zhang C.W."/>
            <person name="Yin H.Q."/>
            <person name="Zhang X.X."/>
        </authorList>
    </citation>
    <scope>NUCLEOTIDE SEQUENCE [LARGE SCALE GENOMIC DNA]</scope>
    <source>
        <strain evidence="1 2">E3</strain>
    </source>
</reference>